<reference evidence="1" key="1">
    <citation type="submission" date="2022-11" db="EMBL/GenBank/DDBJ databases">
        <title>Isolation and characterization of PLA-degrading bacterium Massilia sp. from Antarctic soil.</title>
        <authorList>
            <person name="Sato K."/>
            <person name="Gomez-Fuentes C."/>
            <person name="Ahmad S.A."/>
            <person name="Zulkharnain A."/>
        </authorList>
    </citation>
    <scope>NUCLEOTIDE SEQUENCE</scope>
    <source>
        <strain evidence="1">N-3</strain>
    </source>
</reference>
<dbReference type="RefSeq" id="WP_281913448.1">
    <property type="nucleotide sequence ID" value="NZ_AP026966.1"/>
</dbReference>
<evidence type="ECO:0008006" key="3">
    <source>
        <dbReference type="Google" id="ProtNLM"/>
    </source>
</evidence>
<protein>
    <recommendedName>
        <fullName evidence="3">Antitoxin Xre/MbcA/ParS-like toxin-binding domain-containing protein</fullName>
    </recommendedName>
</protein>
<dbReference type="Proteomes" id="UP001163336">
    <property type="component" value="Chromosome"/>
</dbReference>
<gene>
    <name evidence="1" type="ORF">MasN3_16030</name>
</gene>
<dbReference type="EMBL" id="AP026966">
    <property type="protein sequence ID" value="BDT58109.1"/>
    <property type="molecule type" value="Genomic_DNA"/>
</dbReference>
<evidence type="ECO:0000313" key="1">
    <source>
        <dbReference type="EMBL" id="BDT58109.1"/>
    </source>
</evidence>
<keyword evidence="2" id="KW-1185">Reference proteome</keyword>
<name>A0ABN6TB81_9BURK</name>
<organism evidence="1 2">
    <name type="scientific">Massilia varians</name>
    <dbReference type="NCBI Taxonomy" id="457921"/>
    <lineage>
        <taxon>Bacteria</taxon>
        <taxon>Pseudomonadati</taxon>
        <taxon>Pseudomonadota</taxon>
        <taxon>Betaproteobacteria</taxon>
        <taxon>Burkholderiales</taxon>
        <taxon>Oxalobacteraceae</taxon>
        <taxon>Telluria group</taxon>
        <taxon>Massilia</taxon>
    </lineage>
</organism>
<accession>A0ABN6TB81</accession>
<evidence type="ECO:0000313" key="2">
    <source>
        <dbReference type="Proteomes" id="UP001163336"/>
    </source>
</evidence>
<sequence length="81" mass="9297">MFYIDGDDNAEWYPSFFADASIRRDIERVCVELGDLPGAVKWAFFTMPKYSLNSETPIDALSDGKPDRVLRTAAEFTERDR</sequence>
<proteinExistence type="predicted"/>